<dbReference type="InterPro" id="IPR047859">
    <property type="entry name" value="Ribosomal_bL17_CS"/>
</dbReference>
<accession>A0A0G4L007</accession>
<dbReference type="SUPFAM" id="SSF53720">
    <property type="entry name" value="ALDH-like"/>
    <property type="match status" value="1"/>
</dbReference>
<evidence type="ECO:0000256" key="3">
    <source>
        <dbReference type="ARBA" id="ARBA00023274"/>
    </source>
</evidence>
<dbReference type="InterPro" id="IPR016162">
    <property type="entry name" value="Ald_DH_N"/>
</dbReference>
<dbReference type="PANTHER" id="PTHR14413:SF16">
    <property type="entry name" value="LARGE RIBOSOMAL SUBUNIT PROTEIN BL17M"/>
    <property type="match status" value="1"/>
</dbReference>
<dbReference type="AlphaFoldDB" id="A0A0G4L007"/>
<evidence type="ECO:0000313" key="4">
    <source>
        <dbReference type="EMBL" id="CRK15281.1"/>
    </source>
</evidence>
<dbReference type="PROSITE" id="PS01167">
    <property type="entry name" value="RIBOSOMAL_L17"/>
    <property type="match status" value="1"/>
</dbReference>
<dbReference type="GO" id="GO:0006412">
    <property type="term" value="P:translation"/>
    <property type="evidence" value="ECO:0007669"/>
    <property type="project" value="InterPro"/>
</dbReference>
<proteinExistence type="inferred from homology"/>
<sequence>MAAAVDQKIPAFENTSLDDITRVTDTLRATFRSYKTKDIQWRLVQLRKFYWAFEDYTPALINALRQDLRKSKHEALLSEINWIKDDCLYLIKNLERFTKDEPVSDVPMTFIMMKPRVRKEPLGMTPHEILPKLFGELKTRYAERPGGYTRVLRTEPRNAYDQAPSAILELVDGPRDLRFTMTAKAVARGQHEGWAMNDVTQKNVDKVTRYREGGKKALDKLVSQFKHLSRHSAARQALLRGLVTSLVKHEHIQTTWPKAKEAQRLAEKLITLAKRDNEATRRKAQGILYV</sequence>
<protein>
    <submittedName>
        <fullName evidence="4">Uncharacterized protein</fullName>
    </submittedName>
</protein>
<reference evidence="5" key="1">
    <citation type="submission" date="2015-05" db="EMBL/GenBank/DDBJ databases">
        <authorList>
            <person name="Fogelqvist Johan"/>
        </authorList>
    </citation>
    <scope>NUCLEOTIDE SEQUENCE [LARGE SCALE GENOMIC DNA]</scope>
</reference>
<dbReference type="Pfam" id="PF01196">
    <property type="entry name" value="Ribosomal_L17"/>
    <property type="match status" value="2"/>
</dbReference>
<keyword evidence="3" id="KW-0687">Ribonucleoprotein</keyword>
<dbReference type="Proteomes" id="UP000045706">
    <property type="component" value="Unassembled WGS sequence"/>
</dbReference>
<dbReference type="Gene3D" id="3.40.605.10">
    <property type="entry name" value="Aldehyde Dehydrogenase, Chain A, domain 1"/>
    <property type="match status" value="1"/>
</dbReference>
<dbReference type="EMBL" id="CVQI01005792">
    <property type="protein sequence ID" value="CRK15281.1"/>
    <property type="molecule type" value="Genomic_DNA"/>
</dbReference>
<keyword evidence="2" id="KW-0689">Ribosomal protein</keyword>
<organism evidence="4 5">
    <name type="scientific">Verticillium longisporum</name>
    <name type="common">Verticillium dahliae var. longisporum</name>
    <dbReference type="NCBI Taxonomy" id="100787"/>
    <lineage>
        <taxon>Eukaryota</taxon>
        <taxon>Fungi</taxon>
        <taxon>Dikarya</taxon>
        <taxon>Ascomycota</taxon>
        <taxon>Pezizomycotina</taxon>
        <taxon>Sordariomycetes</taxon>
        <taxon>Hypocreomycetidae</taxon>
        <taxon>Glomerellales</taxon>
        <taxon>Plectosphaerellaceae</taxon>
        <taxon>Verticillium</taxon>
    </lineage>
</organism>
<dbReference type="GO" id="GO:0016491">
    <property type="term" value="F:oxidoreductase activity"/>
    <property type="evidence" value="ECO:0007669"/>
    <property type="project" value="InterPro"/>
</dbReference>
<gene>
    <name evidence="4" type="ORF">BN1723_017417</name>
</gene>
<dbReference type="GO" id="GO:0005762">
    <property type="term" value="C:mitochondrial large ribosomal subunit"/>
    <property type="evidence" value="ECO:0007669"/>
    <property type="project" value="TreeGrafter"/>
</dbReference>
<dbReference type="GO" id="GO:0003735">
    <property type="term" value="F:structural constituent of ribosome"/>
    <property type="evidence" value="ECO:0007669"/>
    <property type="project" value="InterPro"/>
</dbReference>
<dbReference type="InterPro" id="IPR036373">
    <property type="entry name" value="Ribosomal_bL17_sf"/>
</dbReference>
<dbReference type="InterPro" id="IPR016161">
    <property type="entry name" value="Ald_DH/histidinol_DH"/>
</dbReference>
<feature type="non-terminal residue" evidence="4">
    <location>
        <position position="290"/>
    </location>
</feature>
<dbReference type="InterPro" id="IPR000456">
    <property type="entry name" value="Ribosomal_bL17"/>
</dbReference>
<name>A0A0G4L007_VERLO</name>
<evidence type="ECO:0000256" key="2">
    <source>
        <dbReference type="ARBA" id="ARBA00022980"/>
    </source>
</evidence>
<evidence type="ECO:0000313" key="5">
    <source>
        <dbReference type="Proteomes" id="UP000045706"/>
    </source>
</evidence>
<dbReference type="PANTHER" id="PTHR14413">
    <property type="entry name" value="RIBOSOMAL PROTEIN L17"/>
    <property type="match status" value="1"/>
</dbReference>
<comment type="similarity">
    <text evidence="1">Belongs to the bacterial ribosomal protein bL17 family.</text>
</comment>
<dbReference type="SUPFAM" id="SSF64263">
    <property type="entry name" value="Prokaryotic ribosomal protein L17"/>
    <property type="match status" value="2"/>
</dbReference>
<dbReference type="Gene3D" id="3.90.1030.10">
    <property type="entry name" value="Ribosomal protein L17"/>
    <property type="match status" value="1"/>
</dbReference>
<evidence type="ECO:0000256" key="1">
    <source>
        <dbReference type="ARBA" id="ARBA00008777"/>
    </source>
</evidence>